<evidence type="ECO:0000313" key="3">
    <source>
        <dbReference type="Proteomes" id="UP000257109"/>
    </source>
</evidence>
<reference evidence="2" key="1">
    <citation type="submission" date="2018-05" db="EMBL/GenBank/DDBJ databases">
        <title>Draft genome of Mucuna pruriens seed.</title>
        <authorList>
            <person name="Nnadi N.E."/>
            <person name="Vos R."/>
            <person name="Hasami M.H."/>
            <person name="Devisetty U.K."/>
            <person name="Aguiy J.C."/>
        </authorList>
    </citation>
    <scope>NUCLEOTIDE SEQUENCE [LARGE SCALE GENOMIC DNA]</scope>
    <source>
        <strain evidence="2">JCA_2017</strain>
    </source>
</reference>
<dbReference type="PANTHER" id="PTHR37984:SF5">
    <property type="entry name" value="PROTEIN NYNRIN-LIKE"/>
    <property type="match status" value="1"/>
</dbReference>
<dbReference type="Gene3D" id="3.30.420.10">
    <property type="entry name" value="Ribonuclease H-like superfamily/Ribonuclease H"/>
    <property type="match status" value="2"/>
</dbReference>
<dbReference type="EMBL" id="QJKJ01012839">
    <property type="protein sequence ID" value="RDX67793.1"/>
    <property type="molecule type" value="Genomic_DNA"/>
</dbReference>
<dbReference type="AlphaFoldDB" id="A0A371EP11"/>
<dbReference type="OrthoDB" id="2016337at2759"/>
<dbReference type="Gene3D" id="1.10.340.70">
    <property type="match status" value="1"/>
</dbReference>
<accession>A0A371EP11</accession>
<organism evidence="2 3">
    <name type="scientific">Mucuna pruriens</name>
    <name type="common">Velvet bean</name>
    <name type="synonym">Dolichos pruriens</name>
    <dbReference type="NCBI Taxonomy" id="157652"/>
    <lineage>
        <taxon>Eukaryota</taxon>
        <taxon>Viridiplantae</taxon>
        <taxon>Streptophyta</taxon>
        <taxon>Embryophyta</taxon>
        <taxon>Tracheophyta</taxon>
        <taxon>Spermatophyta</taxon>
        <taxon>Magnoliopsida</taxon>
        <taxon>eudicotyledons</taxon>
        <taxon>Gunneridae</taxon>
        <taxon>Pentapetalae</taxon>
        <taxon>rosids</taxon>
        <taxon>fabids</taxon>
        <taxon>Fabales</taxon>
        <taxon>Fabaceae</taxon>
        <taxon>Papilionoideae</taxon>
        <taxon>50 kb inversion clade</taxon>
        <taxon>NPAAA clade</taxon>
        <taxon>indigoferoid/millettioid clade</taxon>
        <taxon>Phaseoleae</taxon>
        <taxon>Mucuna</taxon>
    </lineage>
</organism>
<dbReference type="InterPro" id="IPR012337">
    <property type="entry name" value="RNaseH-like_sf"/>
</dbReference>
<evidence type="ECO:0000259" key="1">
    <source>
        <dbReference type="PROSITE" id="PS50994"/>
    </source>
</evidence>
<dbReference type="SUPFAM" id="SSF53098">
    <property type="entry name" value="Ribonuclease H-like"/>
    <property type="match status" value="1"/>
</dbReference>
<proteinExistence type="predicted"/>
<gene>
    <name evidence="2" type="ORF">CR513_53285</name>
</gene>
<comment type="caution">
    <text evidence="2">The sequence shown here is derived from an EMBL/GenBank/DDBJ whole genome shotgun (WGS) entry which is preliminary data.</text>
</comment>
<dbReference type="GO" id="GO:0015074">
    <property type="term" value="P:DNA integration"/>
    <property type="evidence" value="ECO:0007669"/>
    <property type="project" value="InterPro"/>
</dbReference>
<dbReference type="PANTHER" id="PTHR37984">
    <property type="entry name" value="PROTEIN CBG26694"/>
    <property type="match status" value="1"/>
</dbReference>
<name>A0A371EP11_MUCPR</name>
<dbReference type="InterPro" id="IPR001584">
    <property type="entry name" value="Integrase_cat-core"/>
</dbReference>
<dbReference type="InterPro" id="IPR050951">
    <property type="entry name" value="Retrovirus_Pol_polyprotein"/>
</dbReference>
<feature type="non-terminal residue" evidence="2">
    <location>
        <position position="1"/>
    </location>
</feature>
<dbReference type="PROSITE" id="PS50994">
    <property type="entry name" value="INTEGRASE"/>
    <property type="match status" value="1"/>
</dbReference>
<evidence type="ECO:0000313" key="2">
    <source>
        <dbReference type="EMBL" id="RDX67793.1"/>
    </source>
</evidence>
<keyword evidence="3" id="KW-1185">Reference proteome</keyword>
<dbReference type="Proteomes" id="UP000257109">
    <property type="component" value="Unassembled WGS sequence"/>
</dbReference>
<feature type="domain" description="Integrase catalytic" evidence="1">
    <location>
        <begin position="70"/>
        <end position="227"/>
    </location>
</feature>
<sequence>MILLSTVKRYTRGVWGIHISGRALASKIARVEYYWPTLKKDWTIFVKRCDKYQRFADLNKAPLELLYSIMSPWPFHMWGVDILSPFLLAVGQVKFLIVFIDYFTKWVEVEPVVTISTKRIRRFYWKEIICHFGLPTIIVSDNNTQFILLPQLNTRRRIAKLSRQIRRRLKEAKGRLAEELSWVLSSHHTTPHSRTQETPFRLTFGTNAVISIDIGESSPRATFFQPA</sequence>
<protein>
    <recommendedName>
        <fullName evidence="1">Integrase catalytic domain-containing protein</fullName>
    </recommendedName>
</protein>
<dbReference type="GO" id="GO:0003676">
    <property type="term" value="F:nucleic acid binding"/>
    <property type="evidence" value="ECO:0007669"/>
    <property type="project" value="InterPro"/>
</dbReference>
<dbReference type="InterPro" id="IPR036397">
    <property type="entry name" value="RNaseH_sf"/>
</dbReference>